<evidence type="ECO:0000313" key="1">
    <source>
        <dbReference type="EMBL" id="KKN70759.1"/>
    </source>
</evidence>
<proteinExistence type="predicted"/>
<reference evidence="1" key="1">
    <citation type="journal article" date="2015" name="Nature">
        <title>Complex archaea that bridge the gap between prokaryotes and eukaryotes.</title>
        <authorList>
            <person name="Spang A."/>
            <person name="Saw J.H."/>
            <person name="Jorgensen S.L."/>
            <person name="Zaremba-Niedzwiedzka K."/>
            <person name="Martijn J."/>
            <person name="Lind A.E."/>
            <person name="van Eijk R."/>
            <person name="Schleper C."/>
            <person name="Guy L."/>
            <person name="Ettema T.J."/>
        </authorList>
    </citation>
    <scope>NUCLEOTIDE SEQUENCE</scope>
</reference>
<sequence length="150" mass="15662">MGARLGIIKGISVAGGTAFNRVELAPAANRPVKIHQVSITLDGPPNSSVVGTQFDLQRMSTVGTGTPATIKPVREEDATALQSTGLVNNTADGTTADLLHGWFVPVIGGLIIPFDPDERPDCSPGNFMGVQNVAALDGSRKAATYMVFEE</sequence>
<accession>A0A0F9SVC8</accession>
<dbReference type="AlphaFoldDB" id="A0A0F9SVC8"/>
<organism evidence="1">
    <name type="scientific">marine sediment metagenome</name>
    <dbReference type="NCBI Taxonomy" id="412755"/>
    <lineage>
        <taxon>unclassified sequences</taxon>
        <taxon>metagenomes</taxon>
        <taxon>ecological metagenomes</taxon>
    </lineage>
</organism>
<name>A0A0F9SVC8_9ZZZZ</name>
<dbReference type="EMBL" id="LAZR01000397">
    <property type="protein sequence ID" value="KKN70759.1"/>
    <property type="molecule type" value="Genomic_DNA"/>
</dbReference>
<protein>
    <submittedName>
        <fullName evidence="1">Uncharacterized protein</fullName>
    </submittedName>
</protein>
<comment type="caution">
    <text evidence="1">The sequence shown here is derived from an EMBL/GenBank/DDBJ whole genome shotgun (WGS) entry which is preliminary data.</text>
</comment>
<gene>
    <name evidence="1" type="ORF">LCGC14_0427540</name>
</gene>